<proteinExistence type="predicted"/>
<evidence type="ECO:0000313" key="2">
    <source>
        <dbReference type="Proteomes" id="UP000007575"/>
    </source>
</evidence>
<dbReference type="InterPro" id="IPR050643">
    <property type="entry name" value="Periplasmic_pilus_chap"/>
</dbReference>
<dbReference type="PATRIC" id="fig|745776.4.peg.701"/>
<dbReference type="SUPFAM" id="SSF49354">
    <property type="entry name" value="PapD-like"/>
    <property type="match status" value="1"/>
</dbReference>
<dbReference type="EMBL" id="CP002191">
    <property type="protein sequence ID" value="AFD24611.1"/>
    <property type="molecule type" value="Genomic_DNA"/>
</dbReference>
<dbReference type="Proteomes" id="UP000007575">
    <property type="component" value="Chromosome"/>
</dbReference>
<dbReference type="eggNOG" id="COG3121">
    <property type="taxonomic scope" value="Bacteria"/>
</dbReference>
<keyword evidence="2" id="KW-1185">Reference proteome</keyword>
<dbReference type="STRING" id="745776.DGo_CA0684"/>
<dbReference type="HOGENOM" id="CLU_1515487_0_0_0"/>
<evidence type="ECO:0000313" key="1">
    <source>
        <dbReference type="EMBL" id="AFD24611.1"/>
    </source>
</evidence>
<dbReference type="InterPro" id="IPR008962">
    <property type="entry name" value="PapD-like_sf"/>
</dbReference>
<dbReference type="Gene3D" id="2.60.40.10">
    <property type="entry name" value="Immunoglobulins"/>
    <property type="match status" value="1"/>
</dbReference>
<dbReference type="InterPro" id="IPR013783">
    <property type="entry name" value="Ig-like_fold"/>
</dbReference>
<protein>
    <submittedName>
        <fullName evidence="1">Uncharacterized protein</fullName>
    </submittedName>
</protein>
<accession>H8GXF1</accession>
<organism evidence="1 2">
    <name type="scientific">Deinococcus gobiensis (strain DSM 21396 / JCM 16679 / CGMCC 1.7299 / I-0)</name>
    <dbReference type="NCBI Taxonomy" id="745776"/>
    <lineage>
        <taxon>Bacteria</taxon>
        <taxon>Thermotogati</taxon>
        <taxon>Deinococcota</taxon>
        <taxon>Deinococci</taxon>
        <taxon>Deinococcales</taxon>
        <taxon>Deinococcaceae</taxon>
        <taxon>Deinococcus</taxon>
    </lineage>
</organism>
<dbReference type="PANTHER" id="PTHR30251">
    <property type="entry name" value="PILUS ASSEMBLY CHAPERONE"/>
    <property type="match status" value="1"/>
</dbReference>
<gene>
    <name evidence="1" type="ordered locus">DGo_CA0684</name>
</gene>
<dbReference type="AlphaFoldDB" id="H8GXF1"/>
<dbReference type="PANTHER" id="PTHR30251:SF4">
    <property type="entry name" value="SLR1668 PROTEIN"/>
    <property type="match status" value="1"/>
</dbReference>
<dbReference type="KEGG" id="dgo:DGo_CA0684"/>
<sequence>MKWTMDGTQVSYVPTRDVVVNPATFQLGPQGAQVIRVGVLKKAGADEMTYRVFVRQVLDTATAQADQQDAQINLSRLINISLPVYVTPPDSAAKVSFRINAGGQTPTLEVTNGGNRHLTLRQLRLVSGDQTFPIGSNAVLGKSTLALALPAALPAGAVVEARYQDADDKEQRAAVAR</sequence>
<name>H8GXF1_DEIGI</name>
<reference evidence="1 2" key="1">
    <citation type="journal article" date="2012" name="PLoS ONE">
        <title>Genome sequence and transcriptome analysis of the radioresistant bacterium Deinococcus gobiensis: insights into the extreme environmental adaptations.</title>
        <authorList>
            <person name="Yuan M."/>
            <person name="Chen M."/>
            <person name="Zhang W."/>
            <person name="Lu W."/>
            <person name="Wang J."/>
            <person name="Yang M."/>
            <person name="Zhao P."/>
            <person name="Tang R."/>
            <person name="Li X."/>
            <person name="Hao Y."/>
            <person name="Zhou Z."/>
            <person name="Zhan Y."/>
            <person name="Yu H."/>
            <person name="Teng C."/>
            <person name="Yan Y."/>
            <person name="Ping S."/>
            <person name="Wang Y."/>
            <person name="Lin M."/>
        </authorList>
    </citation>
    <scope>NUCLEOTIDE SEQUENCE [LARGE SCALE GENOMIC DNA]</scope>
    <source>
        <strain evidence="1 2">I-0</strain>
    </source>
</reference>